<keyword evidence="1" id="KW-0812">Transmembrane</keyword>
<keyword evidence="1" id="KW-1133">Transmembrane helix</keyword>
<dbReference type="AlphaFoldDB" id="A0A1R4HIH5"/>
<protein>
    <submittedName>
        <fullName evidence="2">Uncharacterized protein</fullName>
    </submittedName>
</protein>
<evidence type="ECO:0000313" key="3">
    <source>
        <dbReference type="Proteomes" id="UP000195667"/>
    </source>
</evidence>
<name>A0A1R4HIH5_9GAMM</name>
<sequence>MRIKYNEKEGLNMDIPYSGWLMFCLGLAVVFVTLPDIITALSHFISMFLTLHK</sequence>
<reference evidence="3" key="1">
    <citation type="submission" date="2017-02" db="EMBL/GenBank/DDBJ databases">
        <authorList>
            <person name="Daims H."/>
        </authorList>
    </citation>
    <scope>NUCLEOTIDE SEQUENCE [LARGE SCALE GENOMIC DNA]</scope>
</reference>
<evidence type="ECO:0000313" key="2">
    <source>
        <dbReference type="EMBL" id="SJM96027.1"/>
    </source>
</evidence>
<evidence type="ECO:0000256" key="1">
    <source>
        <dbReference type="SAM" id="Phobius"/>
    </source>
</evidence>
<keyword evidence="3" id="KW-1185">Reference proteome</keyword>
<accession>A0A1R4HIH5</accession>
<gene>
    <name evidence="2" type="ORF">CRENPOLYSF1_830019</name>
</gene>
<feature type="transmembrane region" description="Helical" evidence="1">
    <location>
        <begin position="20"/>
        <end position="51"/>
    </location>
</feature>
<dbReference type="EMBL" id="FUKI01000163">
    <property type="protein sequence ID" value="SJM96027.1"/>
    <property type="molecule type" value="Genomic_DNA"/>
</dbReference>
<dbReference type="Proteomes" id="UP000195667">
    <property type="component" value="Unassembled WGS sequence"/>
</dbReference>
<organism evidence="2 3">
    <name type="scientific">Crenothrix polyspora</name>
    <dbReference type="NCBI Taxonomy" id="360316"/>
    <lineage>
        <taxon>Bacteria</taxon>
        <taxon>Pseudomonadati</taxon>
        <taxon>Pseudomonadota</taxon>
        <taxon>Gammaproteobacteria</taxon>
        <taxon>Methylococcales</taxon>
        <taxon>Crenotrichaceae</taxon>
        <taxon>Crenothrix</taxon>
    </lineage>
</organism>
<dbReference type="RefSeq" id="WP_176371148.1">
    <property type="nucleotide sequence ID" value="NZ_FUKI01000163.1"/>
</dbReference>
<proteinExistence type="predicted"/>
<keyword evidence="1" id="KW-0472">Membrane</keyword>